<keyword evidence="1" id="KW-0812">Transmembrane</keyword>
<evidence type="ECO:0000313" key="2">
    <source>
        <dbReference type="EMBL" id="KKO00381.1"/>
    </source>
</evidence>
<keyword evidence="1" id="KW-1133">Transmembrane helix</keyword>
<sequence length="51" mass="5912">MGKNVSLNKITVLAIFSFLAITCITFFKSALELEDAEQAYYSQWLRWGYDD</sequence>
<evidence type="ECO:0000256" key="1">
    <source>
        <dbReference type="SAM" id="Phobius"/>
    </source>
</evidence>
<organism evidence="2">
    <name type="scientific">marine sediment metagenome</name>
    <dbReference type="NCBI Taxonomy" id="412755"/>
    <lineage>
        <taxon>unclassified sequences</taxon>
        <taxon>metagenomes</taxon>
        <taxon>ecological metagenomes</taxon>
    </lineage>
</organism>
<dbReference type="AlphaFoldDB" id="A0A0F9V584"/>
<accession>A0A0F9V584</accession>
<comment type="caution">
    <text evidence="2">The sequence shown here is derived from an EMBL/GenBank/DDBJ whole genome shotgun (WGS) entry which is preliminary data.</text>
</comment>
<name>A0A0F9V584_9ZZZZ</name>
<proteinExistence type="predicted"/>
<feature type="transmembrane region" description="Helical" evidence="1">
    <location>
        <begin position="12"/>
        <end position="31"/>
    </location>
</feature>
<gene>
    <name evidence="2" type="ORF">LCGC14_0127990</name>
</gene>
<dbReference type="EMBL" id="LAZR01000041">
    <property type="protein sequence ID" value="KKO00381.1"/>
    <property type="molecule type" value="Genomic_DNA"/>
</dbReference>
<protein>
    <submittedName>
        <fullName evidence="2">Uncharacterized protein</fullName>
    </submittedName>
</protein>
<keyword evidence="1" id="KW-0472">Membrane</keyword>
<reference evidence="2" key="1">
    <citation type="journal article" date="2015" name="Nature">
        <title>Complex archaea that bridge the gap between prokaryotes and eukaryotes.</title>
        <authorList>
            <person name="Spang A."/>
            <person name="Saw J.H."/>
            <person name="Jorgensen S.L."/>
            <person name="Zaremba-Niedzwiedzka K."/>
            <person name="Martijn J."/>
            <person name="Lind A.E."/>
            <person name="van Eijk R."/>
            <person name="Schleper C."/>
            <person name="Guy L."/>
            <person name="Ettema T.J."/>
        </authorList>
    </citation>
    <scope>NUCLEOTIDE SEQUENCE</scope>
</reference>